<dbReference type="SUPFAM" id="SSF46565">
    <property type="entry name" value="Chaperone J-domain"/>
    <property type="match status" value="1"/>
</dbReference>
<evidence type="ECO:0000313" key="3">
    <source>
        <dbReference type="Proteomes" id="UP001150925"/>
    </source>
</evidence>
<comment type="caution">
    <text evidence="2">The sequence shown here is derived from an EMBL/GenBank/DDBJ whole genome shotgun (WGS) entry which is preliminary data.</text>
</comment>
<protein>
    <submittedName>
        <fullName evidence="2">Secretory subunit</fullName>
    </submittedName>
</protein>
<sequence length="173" mass="19575">MAHLTTRRQVCCPWQSGPQLLVPPLVSTALHCPGCQVPRRFMARVAPKLKTSPYTIFALPEAATSEEIKARYRELCLQWHPDRITKANPKTGQSTDITPELAKTRFIEISEAYQILSDPVLRKRYQRLARQPGGPTGYTMRQSTAFHSGDSFIYNDPYWKHRMATAGTPESTS</sequence>
<dbReference type="Pfam" id="PF00226">
    <property type="entry name" value="DnaJ"/>
    <property type="match status" value="1"/>
</dbReference>
<dbReference type="PRINTS" id="PR00625">
    <property type="entry name" value="JDOMAIN"/>
</dbReference>
<dbReference type="AlphaFoldDB" id="A0A9W8AM59"/>
<proteinExistence type="predicted"/>
<dbReference type="InterPro" id="IPR001623">
    <property type="entry name" value="DnaJ_domain"/>
</dbReference>
<dbReference type="SMART" id="SM00271">
    <property type="entry name" value="DnaJ"/>
    <property type="match status" value="1"/>
</dbReference>
<dbReference type="PROSITE" id="PS00636">
    <property type="entry name" value="DNAJ_1"/>
    <property type="match status" value="1"/>
</dbReference>
<dbReference type="OrthoDB" id="445556at2759"/>
<reference evidence="2" key="1">
    <citation type="submission" date="2022-07" db="EMBL/GenBank/DDBJ databases">
        <title>Phylogenomic reconstructions and comparative analyses of Kickxellomycotina fungi.</title>
        <authorList>
            <person name="Reynolds N.K."/>
            <person name="Stajich J.E."/>
            <person name="Barry K."/>
            <person name="Grigoriev I.V."/>
            <person name="Crous P."/>
            <person name="Smith M.E."/>
        </authorList>
    </citation>
    <scope>NUCLEOTIDE SEQUENCE</scope>
    <source>
        <strain evidence="2">RSA 1196</strain>
    </source>
</reference>
<organism evidence="2 3">
    <name type="scientific">Dispira parvispora</name>
    <dbReference type="NCBI Taxonomy" id="1520584"/>
    <lineage>
        <taxon>Eukaryota</taxon>
        <taxon>Fungi</taxon>
        <taxon>Fungi incertae sedis</taxon>
        <taxon>Zoopagomycota</taxon>
        <taxon>Kickxellomycotina</taxon>
        <taxon>Dimargaritomycetes</taxon>
        <taxon>Dimargaritales</taxon>
        <taxon>Dimargaritaceae</taxon>
        <taxon>Dispira</taxon>
    </lineage>
</organism>
<dbReference type="PROSITE" id="PS50076">
    <property type="entry name" value="DNAJ_2"/>
    <property type="match status" value="1"/>
</dbReference>
<dbReference type="PANTHER" id="PTHR24074">
    <property type="entry name" value="CO-CHAPERONE PROTEIN DJLA"/>
    <property type="match status" value="1"/>
</dbReference>
<feature type="non-terminal residue" evidence="2">
    <location>
        <position position="173"/>
    </location>
</feature>
<feature type="domain" description="J" evidence="1">
    <location>
        <begin position="52"/>
        <end position="129"/>
    </location>
</feature>
<accession>A0A9W8AM59</accession>
<dbReference type="InterPro" id="IPR018253">
    <property type="entry name" value="DnaJ_domain_CS"/>
</dbReference>
<keyword evidence="3" id="KW-1185">Reference proteome</keyword>
<dbReference type="Proteomes" id="UP001150925">
    <property type="component" value="Unassembled WGS sequence"/>
</dbReference>
<dbReference type="InterPro" id="IPR036869">
    <property type="entry name" value="J_dom_sf"/>
</dbReference>
<gene>
    <name evidence="2" type="primary">SEC63_2</name>
    <name evidence="2" type="ORF">IWQ62_005767</name>
</gene>
<dbReference type="InterPro" id="IPR050817">
    <property type="entry name" value="DjlA_DnaK_co-chaperone"/>
</dbReference>
<evidence type="ECO:0000259" key="1">
    <source>
        <dbReference type="PROSITE" id="PS50076"/>
    </source>
</evidence>
<dbReference type="CDD" id="cd06257">
    <property type="entry name" value="DnaJ"/>
    <property type="match status" value="1"/>
</dbReference>
<name>A0A9W8AM59_9FUNG</name>
<dbReference type="Gene3D" id="1.10.287.110">
    <property type="entry name" value="DnaJ domain"/>
    <property type="match status" value="1"/>
</dbReference>
<dbReference type="EMBL" id="JANBPY010002586">
    <property type="protein sequence ID" value="KAJ1954402.1"/>
    <property type="molecule type" value="Genomic_DNA"/>
</dbReference>
<evidence type="ECO:0000313" key="2">
    <source>
        <dbReference type="EMBL" id="KAJ1954402.1"/>
    </source>
</evidence>